<dbReference type="Proteomes" id="UP000030182">
    <property type="component" value="Unassembled WGS sequence"/>
</dbReference>
<evidence type="ECO:0000256" key="3">
    <source>
        <dbReference type="ARBA" id="ARBA00022578"/>
    </source>
</evidence>
<proteinExistence type="inferred from homology"/>
<evidence type="ECO:0000256" key="2">
    <source>
        <dbReference type="ARBA" id="ARBA00010961"/>
    </source>
</evidence>
<keyword evidence="5 6" id="KW-0233">DNA recombination</keyword>
<gene>
    <name evidence="8" type="ORF">DHOM_09125</name>
</gene>
<organism evidence="8 9">
    <name type="scientific">Dermabacter hominis 1368</name>
    <dbReference type="NCBI Taxonomy" id="1450519"/>
    <lineage>
        <taxon>Bacteria</taxon>
        <taxon>Bacillati</taxon>
        <taxon>Actinomycetota</taxon>
        <taxon>Actinomycetes</taxon>
        <taxon>Micrococcales</taxon>
        <taxon>Dermabacteraceae</taxon>
        <taxon>Dermabacter</taxon>
    </lineage>
</organism>
<evidence type="ECO:0000256" key="7">
    <source>
        <dbReference type="SAM" id="MobiDB-lite"/>
    </source>
</evidence>
<accession>A0ABR4SI37</accession>
<dbReference type="PANTHER" id="PTHR33217">
    <property type="entry name" value="TRANSPOSASE FOR INSERTION SEQUENCE ELEMENT IS1081"/>
    <property type="match status" value="1"/>
</dbReference>
<reference evidence="8 9" key="1">
    <citation type="submission" date="2014-01" db="EMBL/GenBank/DDBJ databases">
        <title>Draft genome sequence of the multidrug-resistant clinical isolate Dermabacter hominis 1368.</title>
        <authorList>
            <person name="Albersmeier A."/>
            <person name="Bomholt C."/>
            <person name="Glaub A."/>
            <person name="Ruckert C."/>
            <person name="Soriano F."/>
            <person name="Fernandez-Natal I."/>
            <person name="Tauch A."/>
        </authorList>
    </citation>
    <scope>NUCLEOTIDE SEQUENCE [LARGE SCALE GENOMIC DNA]</scope>
    <source>
        <strain evidence="8 9">1368</strain>
    </source>
</reference>
<evidence type="ECO:0000256" key="4">
    <source>
        <dbReference type="ARBA" id="ARBA00023125"/>
    </source>
</evidence>
<comment type="similarity">
    <text evidence="2 6">Belongs to the transposase mutator family.</text>
</comment>
<keyword evidence="9" id="KW-1185">Reference proteome</keyword>
<evidence type="ECO:0000256" key="5">
    <source>
        <dbReference type="ARBA" id="ARBA00023172"/>
    </source>
</evidence>
<dbReference type="PANTHER" id="PTHR33217:SF8">
    <property type="entry name" value="MUTATOR FAMILY TRANSPOSASE"/>
    <property type="match status" value="1"/>
</dbReference>
<evidence type="ECO:0000256" key="6">
    <source>
        <dbReference type="RuleBase" id="RU365089"/>
    </source>
</evidence>
<feature type="region of interest" description="Disordered" evidence="7">
    <location>
        <begin position="67"/>
        <end position="89"/>
    </location>
</feature>
<comment type="function">
    <text evidence="1 6">Required for the transposition of the insertion element.</text>
</comment>
<sequence>MTQSMESTGRPEELPEAADLSVIAQQLVDDAAERGVQLTGEGGLLTRLTRQVLQSALEAEMSAHLGYDKHDPVGRNLGDSRNGSSPKTVTTEVGKVMVDVPRDRAGTFSPAIIGKHQRRLDGFDEQVISLYAKGMTTGDIARHLQDVYGTDVSRSLVFAGDRSGPGGHAGLAVTAAGSGVSGDLD</sequence>
<evidence type="ECO:0000313" key="9">
    <source>
        <dbReference type="Proteomes" id="UP000030182"/>
    </source>
</evidence>
<keyword evidence="6" id="KW-0814">Transposable element</keyword>
<comment type="caution">
    <text evidence="8">The sequence shown here is derived from an EMBL/GenBank/DDBJ whole genome shotgun (WGS) entry which is preliminary data.</text>
</comment>
<keyword evidence="3 6" id="KW-0815">Transposition</keyword>
<dbReference type="Pfam" id="PF00872">
    <property type="entry name" value="Transposase_mut"/>
    <property type="match status" value="1"/>
</dbReference>
<evidence type="ECO:0000256" key="1">
    <source>
        <dbReference type="ARBA" id="ARBA00002190"/>
    </source>
</evidence>
<feature type="compositionally biased region" description="Polar residues" evidence="7">
    <location>
        <begin position="79"/>
        <end position="89"/>
    </location>
</feature>
<dbReference type="InterPro" id="IPR001207">
    <property type="entry name" value="Transposase_mutator"/>
</dbReference>
<keyword evidence="4 6" id="KW-0238">DNA-binding</keyword>
<dbReference type="EMBL" id="JDRS01000015">
    <property type="protein sequence ID" value="KDS92810.1"/>
    <property type="molecule type" value="Genomic_DNA"/>
</dbReference>
<name>A0ABR4SI37_9MICO</name>
<protein>
    <recommendedName>
        <fullName evidence="6">Mutator family transposase</fullName>
    </recommendedName>
</protein>
<evidence type="ECO:0000313" key="8">
    <source>
        <dbReference type="EMBL" id="KDS92810.1"/>
    </source>
</evidence>